<feature type="transmembrane region" description="Helical" evidence="1">
    <location>
        <begin position="124"/>
        <end position="145"/>
    </location>
</feature>
<dbReference type="RefSeq" id="WP_344838055.1">
    <property type="nucleotide sequence ID" value="NZ_BAABAA010000001.1"/>
</dbReference>
<feature type="transmembrane region" description="Helical" evidence="1">
    <location>
        <begin position="400"/>
        <end position="422"/>
    </location>
</feature>
<keyword evidence="3" id="KW-1185">Reference proteome</keyword>
<feature type="transmembrane region" description="Helical" evidence="1">
    <location>
        <begin position="151"/>
        <end position="171"/>
    </location>
</feature>
<keyword evidence="1" id="KW-1133">Transmembrane helix</keyword>
<sequence length="609" mass="65570">MSVEVVAGGDERGTAGGRGLIVAGLVVASAVSLAWIVTAARNVGYGFDITDEGYYLLSYRWWSSNPLALTGIQYIYGPIFQVLDWDIARLRVFRLVTIVLGHLFFGWSFMRWLRVRRPEAPKTWLWEAAGIMTILAAGGMCYSWLPSSPAYNDVILLGSLTGVSCVLWAATAIEKDRKPPIWALTLAGVVISVMVLAKWSSIVVLTFIVVAAIVVLSKQGSQAVARGIFWALVGATGIAVAVQVFVVPLTVAIPGILAVNRFIAGSSYTPATLVQMYWNTGIKLVGETFKQHFLLFIAAAVGVLARKPVLRAAAWLLTAAGLAWSVYQAVDKGELHGGAVNNSKFQITLLAAVLVAIITAAVAVASKQWTPGKENRRSWVILGLLTVLPFVQAFGTNTPIYLIGFNAFAVWAALMIAVLTSLDKAPLLARTTTALVTVGALVAVASISYGGLVLHPYRSAPHSDLTTATNLKSLGDLKLTKGTAARYQALDELLKPYTTPSGRPIIALDKMAGIVLMLRGRPFGEAWVAPLERERTAAGITEVCSTKEPWPGNRQPLLFFNRPVGRLEIDALRTCGLDFTVDYKLIAPPATTMNLQIYVPTAELAKHTP</sequence>
<proteinExistence type="predicted"/>
<protein>
    <recommendedName>
        <fullName evidence="4">4-amino-4-deoxy-L-arabinose transferase-like glycosyltransferase</fullName>
    </recommendedName>
</protein>
<dbReference type="EMBL" id="BAABAA010000001">
    <property type="protein sequence ID" value="GAA3545533.1"/>
    <property type="molecule type" value="Genomic_DNA"/>
</dbReference>
<keyword evidence="1" id="KW-0812">Transmembrane</keyword>
<evidence type="ECO:0000313" key="2">
    <source>
        <dbReference type="EMBL" id="GAA3545533.1"/>
    </source>
</evidence>
<organism evidence="2 3">
    <name type="scientific">Kribbella ginsengisoli</name>
    <dbReference type="NCBI Taxonomy" id="363865"/>
    <lineage>
        <taxon>Bacteria</taxon>
        <taxon>Bacillati</taxon>
        <taxon>Actinomycetota</taxon>
        <taxon>Actinomycetes</taxon>
        <taxon>Propionibacteriales</taxon>
        <taxon>Kribbellaceae</taxon>
        <taxon>Kribbella</taxon>
    </lineage>
</organism>
<keyword evidence="1" id="KW-0472">Membrane</keyword>
<feature type="transmembrane region" description="Helical" evidence="1">
    <location>
        <begin position="345"/>
        <end position="366"/>
    </location>
</feature>
<feature type="transmembrane region" description="Helical" evidence="1">
    <location>
        <begin position="92"/>
        <end position="112"/>
    </location>
</feature>
<feature type="transmembrane region" description="Helical" evidence="1">
    <location>
        <begin position="183"/>
        <end position="216"/>
    </location>
</feature>
<reference evidence="3" key="1">
    <citation type="journal article" date="2019" name="Int. J. Syst. Evol. Microbiol.">
        <title>The Global Catalogue of Microorganisms (GCM) 10K type strain sequencing project: providing services to taxonomists for standard genome sequencing and annotation.</title>
        <authorList>
            <consortium name="The Broad Institute Genomics Platform"/>
            <consortium name="The Broad Institute Genome Sequencing Center for Infectious Disease"/>
            <person name="Wu L."/>
            <person name="Ma J."/>
        </authorList>
    </citation>
    <scope>NUCLEOTIDE SEQUENCE [LARGE SCALE GENOMIC DNA]</scope>
    <source>
        <strain evidence="3">JCM 16928</strain>
    </source>
</reference>
<dbReference type="Proteomes" id="UP001501222">
    <property type="component" value="Unassembled WGS sequence"/>
</dbReference>
<name>A0ABP6W3W9_9ACTN</name>
<feature type="transmembrane region" description="Helical" evidence="1">
    <location>
        <begin position="289"/>
        <end position="305"/>
    </location>
</feature>
<feature type="transmembrane region" description="Helical" evidence="1">
    <location>
        <begin position="20"/>
        <end position="40"/>
    </location>
</feature>
<feature type="transmembrane region" description="Helical" evidence="1">
    <location>
        <begin position="378"/>
        <end position="394"/>
    </location>
</feature>
<evidence type="ECO:0000256" key="1">
    <source>
        <dbReference type="SAM" id="Phobius"/>
    </source>
</evidence>
<evidence type="ECO:0000313" key="3">
    <source>
        <dbReference type="Proteomes" id="UP001501222"/>
    </source>
</evidence>
<feature type="transmembrane region" description="Helical" evidence="1">
    <location>
        <begin position="258"/>
        <end position="277"/>
    </location>
</feature>
<evidence type="ECO:0008006" key="4">
    <source>
        <dbReference type="Google" id="ProtNLM"/>
    </source>
</evidence>
<accession>A0ABP6W3W9</accession>
<feature type="transmembrane region" description="Helical" evidence="1">
    <location>
        <begin position="61"/>
        <end position="80"/>
    </location>
</feature>
<comment type="caution">
    <text evidence="2">The sequence shown here is derived from an EMBL/GenBank/DDBJ whole genome shotgun (WGS) entry which is preliminary data.</text>
</comment>
<gene>
    <name evidence="2" type="ORF">GCM10022235_11600</name>
</gene>
<feature type="transmembrane region" description="Helical" evidence="1">
    <location>
        <begin position="312"/>
        <end position="330"/>
    </location>
</feature>
<feature type="transmembrane region" description="Helical" evidence="1">
    <location>
        <begin position="434"/>
        <end position="454"/>
    </location>
</feature>
<feature type="transmembrane region" description="Helical" evidence="1">
    <location>
        <begin position="228"/>
        <end position="251"/>
    </location>
</feature>